<dbReference type="Pfam" id="PF13843">
    <property type="entry name" value="DDE_Tnp_1_7"/>
    <property type="match status" value="1"/>
</dbReference>
<sequence length="1033" mass="119280">MCPIHRFVVDRGHRPKFNFNKDEMIWTNDNKQWKRSLGFVSKRVYSYVSTTLFSLITDLTLGRSDQKSDYIKDRHHIIIKKLTVHFGNVFVAFLDSDPFKNIVYHVEKIHLLGRSRLIEVTLINLDRLAIHFPKVKTISLYNDLDTDSLVSLFTNFDNLTSINLLCVYCNAGPDMFQILPTLIKPGTRITKIILPKYFDWDSLDAQVKQNLRAISSPDLNLNIKQEDFPNLNHIVYGASVSDLGLFVPATVVKVTFTAHKKGLIDLLVEQAPQVHAVRFKNISYYSYIPELNKIDLDKIHSSMITIKNNIKRIIIDSPINILDVNVIKFKELGYEYLGSTISNTSNYKLQFKLIEGNHLHSSSLIQTEKNNNNNNNNSQQLPNNIIRKIISMVWNLRARCTCIYDIHILDKWKEKGMSILDDEGLMESFHSIKNQCAVHFSTTTPYPPLGLNGVHVNRSRLQLSLISKEIFNYIKLNHFNHLFIPRDIFNDHRNQIESNNEYFLLDNINSIRVHTHGAVHSQIDENQRLAITKVQCPTDQSTSCIKYLPNIKSLVFFHYQRSTYNQDIDLDGISGLQFLTKLDIRHIKSHQALCGVIEALKGKPITKLYGDMIYWAISDDVKQSLRSISINSNDLDVLNTYIITTSTYNTTHCLQFNPSVQIFKYIDQPYSHHDRKHCSNIYGLLMELSKMVHIQRFIYQSTITPPLGAGRREQKDYDSTNLFIYTMPNKRKPIQQQVDGTDGQPIKHTKVPRGEEFIESMITKSIVKEIVLFSNRTDAFCQDKPKLNVFEVYNYFALVFTSITLGIDNNTELFTTGTWSYNYPFKGESLPKSRWELIHPNIYIPIDIFVNMLQANFKRHIDPGTFLTVDESRIKAKPRDKDLLSFNKDKPEKWAIEYNTLSDTKTRYLLAMIPSKEYNGETSFQKLVESVKLDTKKDYHITADSKFSTLNQISYLERNGMYGTLCIKADRLPSEVWKVGIIVGLPQWKSRFAFKGATIAAGYHRNKVMRLATNSFKMKSSKTRVTSIYLGLK</sequence>
<evidence type="ECO:0000313" key="2">
    <source>
        <dbReference type="EMBL" id="EGG14747.1"/>
    </source>
</evidence>
<evidence type="ECO:0000259" key="1">
    <source>
        <dbReference type="Pfam" id="PF13843"/>
    </source>
</evidence>
<dbReference type="KEGG" id="dfa:DFA_11007"/>
<keyword evidence="3" id="KW-1185">Reference proteome</keyword>
<reference evidence="3" key="1">
    <citation type="journal article" date="2011" name="Genome Res.">
        <title>Phylogeny-wide analysis of social amoeba genomes highlights ancient origins for complex intercellular communication.</title>
        <authorList>
            <person name="Heidel A.J."/>
            <person name="Lawal H.M."/>
            <person name="Felder M."/>
            <person name="Schilde C."/>
            <person name="Helps N.R."/>
            <person name="Tunggal B."/>
            <person name="Rivero F."/>
            <person name="John U."/>
            <person name="Schleicher M."/>
            <person name="Eichinger L."/>
            <person name="Platzer M."/>
            <person name="Noegel A.A."/>
            <person name="Schaap P."/>
            <person name="Gloeckner G."/>
        </authorList>
    </citation>
    <scope>NUCLEOTIDE SEQUENCE [LARGE SCALE GENOMIC DNA]</scope>
    <source>
        <strain evidence="3">SH3</strain>
    </source>
</reference>
<evidence type="ECO:0000313" key="3">
    <source>
        <dbReference type="Proteomes" id="UP000007797"/>
    </source>
</evidence>
<feature type="domain" description="PiggyBac transposable element-derived protein" evidence="1">
    <location>
        <begin position="782"/>
        <end position="1015"/>
    </location>
</feature>
<organism evidence="2 3">
    <name type="scientific">Cavenderia fasciculata</name>
    <name type="common">Slime mold</name>
    <name type="synonym">Dictyostelium fasciculatum</name>
    <dbReference type="NCBI Taxonomy" id="261658"/>
    <lineage>
        <taxon>Eukaryota</taxon>
        <taxon>Amoebozoa</taxon>
        <taxon>Evosea</taxon>
        <taxon>Eumycetozoa</taxon>
        <taxon>Dictyostelia</taxon>
        <taxon>Acytosteliales</taxon>
        <taxon>Cavenderiaceae</taxon>
        <taxon>Cavenderia</taxon>
    </lineage>
</organism>
<proteinExistence type="predicted"/>
<dbReference type="AlphaFoldDB" id="F4QC09"/>
<accession>F4QC09</accession>
<dbReference type="GeneID" id="14866695"/>
<dbReference type="Proteomes" id="UP000007797">
    <property type="component" value="Unassembled WGS sequence"/>
</dbReference>
<dbReference type="RefSeq" id="XP_004351255.1">
    <property type="nucleotide sequence ID" value="XM_004351203.1"/>
</dbReference>
<dbReference type="InterPro" id="IPR029526">
    <property type="entry name" value="PGBD"/>
</dbReference>
<gene>
    <name evidence="2" type="ORF">DFA_11007</name>
</gene>
<dbReference type="STRING" id="1054147.F4QC09"/>
<protein>
    <recommendedName>
        <fullName evidence="1">PiggyBac transposable element-derived protein domain-containing protein</fullName>
    </recommendedName>
</protein>
<name>F4QC09_CACFS</name>
<dbReference type="OrthoDB" id="9985837at2759"/>
<dbReference type="EMBL" id="GL883028">
    <property type="protein sequence ID" value="EGG14747.1"/>
    <property type="molecule type" value="Genomic_DNA"/>
</dbReference>